<keyword evidence="3" id="KW-1185">Reference proteome</keyword>
<reference evidence="2" key="1">
    <citation type="submission" date="2017-12" db="EMBL/GenBank/DDBJ databases">
        <title>Gene loss provides genomic basis for host adaptation in cereal stripe rust fungi.</title>
        <authorList>
            <person name="Xia C."/>
        </authorList>
    </citation>
    <scope>NUCLEOTIDE SEQUENCE [LARGE SCALE GENOMIC DNA]</scope>
    <source>
        <strain evidence="2">93-210</strain>
    </source>
</reference>
<gene>
    <name evidence="2" type="ORF">PSTT_10078</name>
</gene>
<evidence type="ECO:0000256" key="1">
    <source>
        <dbReference type="SAM" id="MobiDB-lite"/>
    </source>
</evidence>
<sequence length="167" mass="18746">MAKSAHKSPAPRKQTTEPTPLPTLAKITNNQEEEGNSGLSEVKLSGSNVNMSDMPTSQPKKIDNNNNKATHSHPVENNIDTRSQPLTLENKEEIKELLRNGMKPKKISEELQPEYPNHQITATRIYELGKRTKNQKTPEDTLVQQLLESLADSSFLNKTKYNKDGDI</sequence>
<proteinExistence type="predicted"/>
<dbReference type="AlphaFoldDB" id="A0A2S4V5U3"/>
<feature type="compositionally biased region" description="Polar residues" evidence="1">
    <location>
        <begin position="78"/>
        <end position="87"/>
    </location>
</feature>
<dbReference type="VEuPathDB" id="FungiDB:PSHT_04230"/>
<evidence type="ECO:0000313" key="2">
    <source>
        <dbReference type="EMBL" id="POW04884.1"/>
    </source>
</evidence>
<dbReference type="EMBL" id="PKSL01000106">
    <property type="protein sequence ID" value="POW04884.1"/>
    <property type="molecule type" value="Genomic_DNA"/>
</dbReference>
<protein>
    <submittedName>
        <fullName evidence="2">Uncharacterized protein</fullName>
    </submittedName>
</protein>
<dbReference type="VEuPathDB" id="FungiDB:PSHT_10591"/>
<accession>A0A2S4V5U3</accession>
<comment type="caution">
    <text evidence="2">The sequence shown here is derived from an EMBL/GenBank/DDBJ whole genome shotgun (WGS) entry which is preliminary data.</text>
</comment>
<feature type="compositionally biased region" description="Polar residues" evidence="1">
    <location>
        <begin position="45"/>
        <end position="69"/>
    </location>
</feature>
<organism evidence="2 3">
    <name type="scientific">Puccinia striiformis</name>
    <dbReference type="NCBI Taxonomy" id="27350"/>
    <lineage>
        <taxon>Eukaryota</taxon>
        <taxon>Fungi</taxon>
        <taxon>Dikarya</taxon>
        <taxon>Basidiomycota</taxon>
        <taxon>Pucciniomycotina</taxon>
        <taxon>Pucciniomycetes</taxon>
        <taxon>Pucciniales</taxon>
        <taxon>Pucciniaceae</taxon>
        <taxon>Puccinia</taxon>
    </lineage>
</organism>
<feature type="region of interest" description="Disordered" evidence="1">
    <location>
        <begin position="1"/>
        <end position="89"/>
    </location>
</feature>
<feature type="non-terminal residue" evidence="2">
    <location>
        <position position="167"/>
    </location>
</feature>
<name>A0A2S4V5U3_9BASI</name>
<dbReference type="Proteomes" id="UP000239156">
    <property type="component" value="Unassembled WGS sequence"/>
</dbReference>
<dbReference type="VEuPathDB" id="FungiDB:PSTT_10078"/>
<evidence type="ECO:0000313" key="3">
    <source>
        <dbReference type="Proteomes" id="UP000239156"/>
    </source>
</evidence>
<feature type="compositionally biased region" description="Basic residues" evidence="1">
    <location>
        <begin position="1"/>
        <end position="10"/>
    </location>
</feature>